<proteinExistence type="predicted"/>
<sequence>MVQWEGKMSKENHRTHPCLRAGVTRQHRGVCLRAWL</sequence>
<accession>A0A8S5P7V6</accession>
<protein>
    <submittedName>
        <fullName evidence="1">Uncharacterized protein</fullName>
    </submittedName>
</protein>
<reference evidence="1" key="1">
    <citation type="journal article" date="2021" name="Proc. Natl. Acad. Sci. U.S.A.">
        <title>A Catalog of Tens of Thousands of Viruses from Human Metagenomes Reveals Hidden Associations with Chronic Diseases.</title>
        <authorList>
            <person name="Tisza M.J."/>
            <person name="Buck C.B."/>
        </authorList>
    </citation>
    <scope>NUCLEOTIDE SEQUENCE</scope>
    <source>
        <strain evidence="1">Ct2kB26</strain>
    </source>
</reference>
<name>A0A8S5P7V6_9CAUD</name>
<organism evidence="1">
    <name type="scientific">Siphoviridae sp. ct2kB26</name>
    <dbReference type="NCBI Taxonomy" id="2825317"/>
    <lineage>
        <taxon>Viruses</taxon>
        <taxon>Duplodnaviria</taxon>
        <taxon>Heunggongvirae</taxon>
        <taxon>Uroviricota</taxon>
        <taxon>Caudoviricetes</taxon>
    </lineage>
</organism>
<evidence type="ECO:0000313" key="1">
    <source>
        <dbReference type="EMBL" id="DAE03231.1"/>
    </source>
</evidence>
<dbReference type="EMBL" id="BK015360">
    <property type="protein sequence ID" value="DAE03231.1"/>
    <property type="molecule type" value="Genomic_DNA"/>
</dbReference>